<dbReference type="Proteomes" id="UP000701702">
    <property type="component" value="Unassembled WGS sequence"/>
</dbReference>
<dbReference type="EMBL" id="CAJZAF010000075">
    <property type="protein sequence ID" value="CAG9187487.1"/>
    <property type="molecule type" value="Genomic_DNA"/>
</dbReference>
<proteinExistence type="predicted"/>
<protein>
    <recommendedName>
        <fullName evidence="3">Secreted peptide</fullName>
    </recommendedName>
</protein>
<keyword evidence="2" id="KW-1185">Reference proteome</keyword>
<comment type="caution">
    <text evidence="1">The sequence shown here is derived from an EMBL/GenBank/DDBJ whole genome shotgun (WGS) entry which is preliminary data.</text>
</comment>
<accession>A0ABM8Y3Z9</accession>
<evidence type="ECO:0008006" key="3">
    <source>
        <dbReference type="Google" id="ProtNLM"/>
    </source>
</evidence>
<sequence>MVVMIVAVIMIVAMVVAMAVAGTRVIVAAAFAANVLVWQCVFRCRTSHFFFPAGLT</sequence>
<name>A0ABM8Y3Z9_9BURK</name>
<organism evidence="1 2">
    <name type="scientific">Cupriavidus pinatubonensis</name>
    <dbReference type="NCBI Taxonomy" id="248026"/>
    <lineage>
        <taxon>Bacteria</taxon>
        <taxon>Pseudomonadati</taxon>
        <taxon>Pseudomonadota</taxon>
        <taxon>Betaproteobacteria</taxon>
        <taxon>Burkholderiales</taxon>
        <taxon>Burkholderiaceae</taxon>
        <taxon>Cupriavidus</taxon>
    </lineage>
</organism>
<evidence type="ECO:0000313" key="1">
    <source>
        <dbReference type="EMBL" id="CAG9187487.1"/>
    </source>
</evidence>
<evidence type="ECO:0000313" key="2">
    <source>
        <dbReference type="Proteomes" id="UP000701702"/>
    </source>
</evidence>
<reference evidence="1 2" key="1">
    <citation type="submission" date="2021-08" db="EMBL/GenBank/DDBJ databases">
        <authorList>
            <person name="Peeters C."/>
        </authorList>
    </citation>
    <scope>NUCLEOTIDE SEQUENCE [LARGE SCALE GENOMIC DNA]</scope>
    <source>
        <strain evidence="1 2">LMG 23994</strain>
    </source>
</reference>
<gene>
    <name evidence="1" type="ORF">LMG23994_06932</name>
</gene>